<feature type="transmembrane region" description="Helical" evidence="5">
    <location>
        <begin position="31"/>
        <end position="58"/>
    </location>
</feature>
<feature type="transmembrane region" description="Helical" evidence="5">
    <location>
        <begin position="118"/>
        <end position="135"/>
    </location>
</feature>
<comment type="caution">
    <text evidence="8">The sequence shown here is derived from an EMBL/GenBank/DDBJ whole genome shotgun (WGS) entry which is preliminary data.</text>
</comment>
<dbReference type="Pfam" id="PF12805">
    <property type="entry name" value="FUSC-like"/>
    <property type="match status" value="1"/>
</dbReference>
<evidence type="ECO:0000256" key="2">
    <source>
        <dbReference type="ARBA" id="ARBA00022692"/>
    </source>
</evidence>
<gene>
    <name evidence="8" type="ORF">E5L68_013155</name>
</gene>
<evidence type="ECO:0000313" key="9">
    <source>
        <dbReference type="Proteomes" id="UP001517367"/>
    </source>
</evidence>
<feature type="transmembrane region" description="Helical" evidence="5">
    <location>
        <begin position="501"/>
        <end position="521"/>
    </location>
</feature>
<feature type="domain" description="Integral membrane bound transporter" evidence="7">
    <location>
        <begin position="391"/>
        <end position="510"/>
    </location>
</feature>
<evidence type="ECO:0000313" key="8">
    <source>
        <dbReference type="EMBL" id="MFN0292347.1"/>
    </source>
</evidence>
<organism evidence="8 9">
    <name type="scientific">Pedobacter helvus</name>
    <dbReference type="NCBI Taxonomy" id="2563444"/>
    <lineage>
        <taxon>Bacteria</taxon>
        <taxon>Pseudomonadati</taxon>
        <taxon>Bacteroidota</taxon>
        <taxon>Sphingobacteriia</taxon>
        <taxon>Sphingobacteriales</taxon>
        <taxon>Sphingobacteriaceae</taxon>
        <taxon>Pedobacter</taxon>
    </lineage>
</organism>
<name>A0ABW9JN27_9SPHI</name>
<keyword evidence="9" id="KW-1185">Reference proteome</keyword>
<feature type="transmembrane region" description="Helical" evidence="5">
    <location>
        <begin position="95"/>
        <end position="113"/>
    </location>
</feature>
<sequence length="674" mass="76322">MWSSFKKLFLAITRLFTSEHTVDALRNTLSVIIPIVFFYKVGWPTTGISVGIGALMICMTDLPGNRSDKLRTAWISVLVFTIIAMLTAWSTASPTLMITLVVLITFLLTMGAVMGQRMAGIGLMGIILATFTIGLKPKDPLLYGNYIFWGGVWYYLISLVQISVFPHRSLRRAIAQAEKETAALLRLRAKGYNPKISLSGFNQRNMRLHLKLANSHELIRQLLLSDRKAIQQLNLKTAVFLEKSINLIDLYEQVSAVHYDYPYLRKQFENTGVLPFIQQSIELLAKLLIKPKHQLTINQWEDLRKALAYKAEILEESKKHLLKQILANIDEIHALITSIHQPHAYLDESTERYRDFLTLTPVQAKSIKNHFSLRSPIFRFALRLSALSLVAMLIITWLTKEHYSYWLLLTMVIVSRPSYGQTIKRNAERVVGTALGLLIGWSLSQYAAIPVQLLASVLGLFGFFAFNRIIYSVSAVCITVAVILCLNVYDGNLWKLVSDRAVFTILSVLLCLGATFVFPIWNAPRLSFLMTEVIEANLQYFLTVVKLKPNDPDTIHQTRLARKLSHQQLSALSEAVYAAQNEPLKRKLNWPLIKRIQLFSYQFNVLTAAFAGLQKQGGGNFSAADIFEVERNLRQSLTNIKQMELTEAIDLPVWEDKPMQLVEVSGYLANIGSK</sequence>
<keyword evidence="3 5" id="KW-1133">Transmembrane helix</keyword>
<comment type="subcellular location">
    <subcellularLocation>
        <location evidence="1">Membrane</location>
        <topology evidence="1">Multi-pass membrane protein</topology>
    </subcellularLocation>
</comment>
<keyword evidence="4 5" id="KW-0472">Membrane</keyword>
<feature type="domain" description="Integral membrane protein YccS N-terminal" evidence="6">
    <location>
        <begin position="75"/>
        <end position="327"/>
    </location>
</feature>
<dbReference type="Proteomes" id="UP001517367">
    <property type="component" value="Unassembled WGS sequence"/>
</dbReference>
<feature type="transmembrane region" description="Helical" evidence="5">
    <location>
        <begin position="70"/>
        <end position="89"/>
    </location>
</feature>
<evidence type="ECO:0000256" key="3">
    <source>
        <dbReference type="ARBA" id="ARBA00022989"/>
    </source>
</evidence>
<keyword evidence="2 5" id="KW-0812">Transmembrane</keyword>
<evidence type="ECO:0000259" key="6">
    <source>
        <dbReference type="Pfam" id="PF12805"/>
    </source>
</evidence>
<dbReference type="InterPro" id="IPR049453">
    <property type="entry name" value="Memb_transporter_dom"/>
</dbReference>
<feature type="transmembrane region" description="Helical" evidence="5">
    <location>
        <begin position="469"/>
        <end position="489"/>
    </location>
</feature>
<feature type="transmembrane region" description="Helical" evidence="5">
    <location>
        <begin position="377"/>
        <end position="397"/>
    </location>
</feature>
<evidence type="ECO:0000256" key="5">
    <source>
        <dbReference type="SAM" id="Phobius"/>
    </source>
</evidence>
<evidence type="ECO:0000256" key="1">
    <source>
        <dbReference type="ARBA" id="ARBA00004141"/>
    </source>
</evidence>
<dbReference type="InterPro" id="IPR032692">
    <property type="entry name" value="YccS_N"/>
</dbReference>
<evidence type="ECO:0000256" key="4">
    <source>
        <dbReference type="ARBA" id="ARBA00023136"/>
    </source>
</evidence>
<dbReference type="Pfam" id="PF13515">
    <property type="entry name" value="FUSC_2"/>
    <property type="match status" value="1"/>
</dbReference>
<feature type="transmembrane region" description="Helical" evidence="5">
    <location>
        <begin position="431"/>
        <end position="449"/>
    </location>
</feature>
<proteinExistence type="predicted"/>
<accession>A0ABW9JN27</accession>
<dbReference type="EMBL" id="SRMP02000023">
    <property type="protein sequence ID" value="MFN0292347.1"/>
    <property type="molecule type" value="Genomic_DNA"/>
</dbReference>
<protein>
    <submittedName>
        <fullName evidence="8">FUSC family membrane protein</fullName>
    </submittedName>
</protein>
<feature type="transmembrane region" description="Helical" evidence="5">
    <location>
        <begin position="403"/>
        <end position="419"/>
    </location>
</feature>
<dbReference type="RefSeq" id="WP_138728397.1">
    <property type="nucleotide sequence ID" value="NZ_SRMP02000023.1"/>
</dbReference>
<evidence type="ECO:0000259" key="7">
    <source>
        <dbReference type="Pfam" id="PF13515"/>
    </source>
</evidence>
<feature type="transmembrane region" description="Helical" evidence="5">
    <location>
        <begin position="147"/>
        <end position="165"/>
    </location>
</feature>
<reference evidence="8 9" key="1">
    <citation type="submission" date="2024-12" db="EMBL/GenBank/DDBJ databases">
        <authorList>
            <person name="Hu S."/>
        </authorList>
    </citation>
    <scope>NUCLEOTIDE SEQUENCE [LARGE SCALE GENOMIC DNA]</scope>
    <source>
        <strain evidence="8 9">P-25</strain>
    </source>
</reference>